<dbReference type="KEGG" id="njp:NEJAP_1574"/>
<dbReference type="AlphaFoldDB" id="A0A7R6PI24"/>
<proteinExistence type="predicted"/>
<organism evidence="3 4">
    <name type="scientific">Neptunomonas japonica JAMM 1380</name>
    <dbReference type="NCBI Taxonomy" id="1441457"/>
    <lineage>
        <taxon>Bacteria</taxon>
        <taxon>Pseudomonadati</taxon>
        <taxon>Pseudomonadota</taxon>
        <taxon>Gammaproteobacteria</taxon>
        <taxon>Oceanospirillales</taxon>
        <taxon>Oceanospirillaceae</taxon>
        <taxon>Neptunomonas</taxon>
    </lineage>
</organism>
<evidence type="ECO:0000313" key="3">
    <source>
        <dbReference type="EMBL" id="BBB29526.1"/>
    </source>
</evidence>
<sequence length="166" mass="19009">MMLSKRLTAIGGVLLALILLVLGSNVEYGEEAYFFPNLLAYFLLAFACVLLVSDGDLWNWLKEIASFLWRWMFGIVGEGNPSRWPDTVRLIPMFITIFCYLYFADIVGLYTTSFITFLLITVIYTPHRPRSRTLFKSTLIALMFTGVIYLIFSVLLQLQAPTAWLI</sequence>
<keyword evidence="1" id="KW-1133">Transmembrane helix</keyword>
<feature type="transmembrane region" description="Helical" evidence="1">
    <location>
        <begin position="33"/>
        <end position="52"/>
    </location>
</feature>
<gene>
    <name evidence="3" type="ORF">NEJAP_1574</name>
</gene>
<dbReference type="Proteomes" id="UP000595332">
    <property type="component" value="Chromosome"/>
</dbReference>
<reference evidence="3 4" key="1">
    <citation type="journal article" date="2008" name="Int. J. Syst. Evol. Microbiol.">
        <title>Neptunomonas japonica sp. nov., an Osedax japonicus symbiont-like bacterium isolated from sediment adjacent to sperm whale carcasses off Kagoshima, Japan.</title>
        <authorList>
            <person name="Miyazaki M."/>
            <person name="Nogi Y."/>
            <person name="Fujiwara Y."/>
            <person name="Kawato M."/>
            <person name="Kubokawa K."/>
            <person name="Horikoshi K."/>
        </authorList>
    </citation>
    <scope>NUCLEOTIDE SEQUENCE [LARGE SCALE GENOMIC DNA]</scope>
    <source>
        <strain evidence="3 4">JAMM 1380</strain>
    </source>
</reference>
<name>A0A7R6PI24_9GAMM</name>
<keyword evidence="1" id="KW-0812">Transmembrane</keyword>
<keyword evidence="1" id="KW-0472">Membrane</keyword>
<evidence type="ECO:0000313" key="4">
    <source>
        <dbReference type="Proteomes" id="UP000595332"/>
    </source>
</evidence>
<accession>A0A7R6PI24</accession>
<dbReference type="InterPro" id="IPR009936">
    <property type="entry name" value="DUF1468"/>
</dbReference>
<dbReference type="Pfam" id="PF07331">
    <property type="entry name" value="TctB"/>
    <property type="match status" value="1"/>
</dbReference>
<feature type="domain" description="DUF1468" evidence="2">
    <location>
        <begin position="11"/>
        <end position="161"/>
    </location>
</feature>
<keyword evidence="4" id="KW-1185">Reference proteome</keyword>
<feature type="transmembrane region" description="Helical" evidence="1">
    <location>
        <begin position="139"/>
        <end position="160"/>
    </location>
</feature>
<protein>
    <submittedName>
        <fullName evidence="3">Tricarboxylic transport membrane protein</fullName>
    </submittedName>
</protein>
<evidence type="ECO:0000259" key="2">
    <source>
        <dbReference type="Pfam" id="PF07331"/>
    </source>
</evidence>
<evidence type="ECO:0000256" key="1">
    <source>
        <dbReference type="SAM" id="Phobius"/>
    </source>
</evidence>
<dbReference type="RefSeq" id="WP_201350139.1">
    <property type="nucleotide sequence ID" value="NZ_AP014546.1"/>
</dbReference>
<dbReference type="EMBL" id="AP014546">
    <property type="protein sequence ID" value="BBB29526.1"/>
    <property type="molecule type" value="Genomic_DNA"/>
</dbReference>